<proteinExistence type="predicted"/>
<dbReference type="RefSeq" id="WP_105042878.1">
    <property type="nucleotide sequence ID" value="NZ_MQWA01000001.1"/>
</dbReference>
<dbReference type="Gene3D" id="1.10.10.10">
    <property type="entry name" value="Winged helix-like DNA-binding domain superfamily/Winged helix DNA-binding domain"/>
    <property type="match status" value="1"/>
</dbReference>
<evidence type="ECO:0000259" key="4">
    <source>
        <dbReference type="PROSITE" id="PS50987"/>
    </source>
</evidence>
<comment type="caution">
    <text evidence="5">The sequence shown here is derived from an EMBL/GenBank/DDBJ whole genome shotgun (WGS) entry which is preliminary data.</text>
</comment>
<dbReference type="Proteomes" id="UP000239907">
    <property type="component" value="Unassembled WGS sequence"/>
</dbReference>
<feature type="domain" description="HTH arsR-type" evidence="4">
    <location>
        <begin position="1"/>
        <end position="100"/>
    </location>
</feature>
<evidence type="ECO:0000256" key="3">
    <source>
        <dbReference type="ARBA" id="ARBA00023163"/>
    </source>
</evidence>
<dbReference type="PROSITE" id="PS50987">
    <property type="entry name" value="HTH_ARSR_2"/>
    <property type="match status" value="1"/>
</dbReference>
<dbReference type="OrthoDB" id="9798835at2"/>
<dbReference type="GO" id="GO:0003677">
    <property type="term" value="F:DNA binding"/>
    <property type="evidence" value="ECO:0007669"/>
    <property type="project" value="UniProtKB-KW"/>
</dbReference>
<protein>
    <submittedName>
        <fullName evidence="5">Transcriptional regulator</fullName>
    </submittedName>
</protein>
<accession>A0A2S7U1K4</accession>
<dbReference type="SMART" id="SM00418">
    <property type="entry name" value="HTH_ARSR"/>
    <property type="match status" value="1"/>
</dbReference>
<dbReference type="InterPro" id="IPR051081">
    <property type="entry name" value="HTH_MetalResp_TranReg"/>
</dbReference>
<dbReference type="EMBL" id="MQWA01000001">
    <property type="protein sequence ID" value="PQJ28377.1"/>
    <property type="molecule type" value="Genomic_DNA"/>
</dbReference>
<dbReference type="PANTHER" id="PTHR33154:SF33">
    <property type="entry name" value="TRANSCRIPTIONAL REPRESSOR SDPR"/>
    <property type="match status" value="1"/>
</dbReference>
<reference evidence="5 6" key="1">
    <citation type="submission" date="2016-12" db="EMBL/GenBank/DDBJ databases">
        <title>Study of bacterial adaptation to deep sea.</title>
        <authorList>
            <person name="Song J."/>
            <person name="Yoshizawa S."/>
            <person name="Kogure K."/>
        </authorList>
    </citation>
    <scope>NUCLEOTIDE SEQUENCE [LARGE SCALE GENOMIC DNA]</scope>
    <source>
        <strain evidence="5 6">SAORIC-165</strain>
    </source>
</reference>
<dbReference type="InterPro" id="IPR011991">
    <property type="entry name" value="ArsR-like_HTH"/>
</dbReference>
<evidence type="ECO:0000313" key="5">
    <source>
        <dbReference type="EMBL" id="PQJ28377.1"/>
    </source>
</evidence>
<keyword evidence="1" id="KW-0805">Transcription regulation</keyword>
<dbReference type="Pfam" id="PF01022">
    <property type="entry name" value="HTH_5"/>
    <property type="match status" value="1"/>
</dbReference>
<dbReference type="InterPro" id="IPR036390">
    <property type="entry name" value="WH_DNA-bd_sf"/>
</dbReference>
<name>A0A2S7U1K4_9BACT</name>
<dbReference type="GO" id="GO:0003700">
    <property type="term" value="F:DNA-binding transcription factor activity"/>
    <property type="evidence" value="ECO:0007669"/>
    <property type="project" value="InterPro"/>
</dbReference>
<dbReference type="InterPro" id="IPR036388">
    <property type="entry name" value="WH-like_DNA-bd_sf"/>
</dbReference>
<dbReference type="AlphaFoldDB" id="A0A2S7U1K4"/>
<keyword evidence="3" id="KW-0804">Transcription</keyword>
<dbReference type="InterPro" id="IPR001845">
    <property type="entry name" value="HTH_ArsR_DNA-bd_dom"/>
</dbReference>
<evidence type="ECO:0000313" key="6">
    <source>
        <dbReference type="Proteomes" id="UP000239907"/>
    </source>
</evidence>
<keyword evidence="6" id="KW-1185">Reference proteome</keyword>
<dbReference type="SUPFAM" id="SSF46785">
    <property type="entry name" value="Winged helix' DNA-binding domain"/>
    <property type="match status" value="1"/>
</dbReference>
<dbReference type="PANTHER" id="PTHR33154">
    <property type="entry name" value="TRANSCRIPTIONAL REGULATOR, ARSR FAMILY"/>
    <property type="match status" value="1"/>
</dbReference>
<sequence>MQLVELHKALANDTRMDIMRWMSDPEKNFRPHKDGKDFSDGVCVQVIQEKTGMSQSTVSHYLSILQRANLVITERVGKWTYYKRNDETIRAFLSELQLTL</sequence>
<keyword evidence="2" id="KW-0238">DNA-binding</keyword>
<dbReference type="CDD" id="cd00090">
    <property type="entry name" value="HTH_ARSR"/>
    <property type="match status" value="1"/>
</dbReference>
<organism evidence="5 6">
    <name type="scientific">Rubritalea profundi</name>
    <dbReference type="NCBI Taxonomy" id="1658618"/>
    <lineage>
        <taxon>Bacteria</taxon>
        <taxon>Pseudomonadati</taxon>
        <taxon>Verrucomicrobiota</taxon>
        <taxon>Verrucomicrobiia</taxon>
        <taxon>Verrucomicrobiales</taxon>
        <taxon>Rubritaleaceae</taxon>
        <taxon>Rubritalea</taxon>
    </lineage>
</organism>
<evidence type="ECO:0000256" key="1">
    <source>
        <dbReference type="ARBA" id="ARBA00023015"/>
    </source>
</evidence>
<gene>
    <name evidence="5" type="ORF">BSZ32_07525</name>
</gene>
<evidence type="ECO:0000256" key="2">
    <source>
        <dbReference type="ARBA" id="ARBA00023125"/>
    </source>
</evidence>